<dbReference type="Pfam" id="PF04851">
    <property type="entry name" value="ResIII"/>
    <property type="match status" value="1"/>
</dbReference>
<dbReference type="SUPFAM" id="SSF52540">
    <property type="entry name" value="P-loop containing nucleoside triphosphate hydrolases"/>
    <property type="match status" value="2"/>
</dbReference>
<keyword evidence="1" id="KW-0175">Coiled coil</keyword>
<dbReference type="CDD" id="cd18799">
    <property type="entry name" value="SF2_C_EcoAI-like"/>
    <property type="match status" value="1"/>
</dbReference>
<organism evidence="3 4">
    <name type="scientific">Nibrella saemangeumensis</name>
    <dbReference type="NCBI Taxonomy" id="1084526"/>
    <lineage>
        <taxon>Bacteria</taxon>
        <taxon>Pseudomonadati</taxon>
        <taxon>Bacteroidota</taxon>
        <taxon>Cytophagia</taxon>
        <taxon>Cytophagales</taxon>
        <taxon>Spirosomataceae</taxon>
        <taxon>Nibrella</taxon>
    </lineage>
</organism>
<dbReference type="PANTHER" id="PTHR47396">
    <property type="entry name" value="TYPE I RESTRICTION ENZYME ECOKI R PROTEIN"/>
    <property type="match status" value="1"/>
</dbReference>
<dbReference type="EMBL" id="BAABHD010000069">
    <property type="protein sequence ID" value="GAA4462417.1"/>
    <property type="molecule type" value="Genomic_DNA"/>
</dbReference>
<dbReference type="InterPro" id="IPR007409">
    <property type="entry name" value="Restrct_endonuc_type1_HsdR_N"/>
</dbReference>
<protein>
    <submittedName>
        <fullName evidence="3">DEAD/DEAH box helicase family protein</fullName>
    </submittedName>
</protein>
<dbReference type="Pfam" id="PF00271">
    <property type="entry name" value="Helicase_C"/>
    <property type="match status" value="1"/>
</dbReference>
<proteinExistence type="predicted"/>
<evidence type="ECO:0000313" key="3">
    <source>
        <dbReference type="EMBL" id="GAA4462417.1"/>
    </source>
</evidence>
<dbReference type="InterPro" id="IPR001650">
    <property type="entry name" value="Helicase_C-like"/>
</dbReference>
<dbReference type="Gene3D" id="3.90.1570.30">
    <property type="match status" value="1"/>
</dbReference>
<evidence type="ECO:0000259" key="2">
    <source>
        <dbReference type="PROSITE" id="PS51192"/>
    </source>
</evidence>
<name>A0ABP8NA53_9BACT</name>
<feature type="domain" description="Helicase ATP-binding" evidence="2">
    <location>
        <begin position="367"/>
        <end position="526"/>
    </location>
</feature>
<keyword evidence="3" id="KW-0067">ATP-binding</keyword>
<gene>
    <name evidence="3" type="ORF">GCM10023189_39040</name>
</gene>
<dbReference type="PANTHER" id="PTHR47396:SF1">
    <property type="entry name" value="ATP-DEPENDENT HELICASE IRC3-RELATED"/>
    <property type="match status" value="1"/>
</dbReference>
<dbReference type="GO" id="GO:0004386">
    <property type="term" value="F:helicase activity"/>
    <property type="evidence" value="ECO:0007669"/>
    <property type="project" value="UniProtKB-KW"/>
</dbReference>
<dbReference type="SMART" id="SM00487">
    <property type="entry name" value="DEXDc"/>
    <property type="match status" value="1"/>
</dbReference>
<dbReference type="Gene3D" id="3.40.50.300">
    <property type="entry name" value="P-loop containing nucleotide triphosphate hydrolases"/>
    <property type="match status" value="2"/>
</dbReference>
<comment type="caution">
    <text evidence="3">The sequence shown here is derived from an EMBL/GenBank/DDBJ whole genome shotgun (WGS) entry which is preliminary data.</text>
</comment>
<keyword evidence="4" id="KW-1185">Reference proteome</keyword>
<keyword evidence="3" id="KW-0347">Helicase</keyword>
<sequence length="1126" mass="128229">MSSNFTFLDSTLPDVGETAALAEQFALVKPVVATAMCRKGLEELVMYMYANDPRLTPHFPTDPRDRTLAKLMGQLEFKKLVPTALKDQLYLLKEYGNQAVHASDAKLTSVQSLVALKALYGICVLAVKTYFGPSIPVSPFDESLLPTKAIYQTADQIAELEAKLQEQTLLTDIHAEQLKAKEAEIAKLKAQLDQNTEALQTYTGAFTEAETRQLFIDKLLREAGWIIAPKPGRRAYGENVSIEEAITPSDVADYVLWGDDGLPLAVVEAKRTTVDWEDGKRQAVRYAKALEQRYGRRPLIYYTNGFRTGFWDDQRYIPRTVQGFHKADEMARMIARRTEQKPVKDMKINTAIADRYYQKQAIAAVGEHFADNFRKALLVMATGSGKTRTAAALVDVLVRANWVKRVLFLADRKALVRQAHENFGRYVPSLTGVNLLKSDEYEDARIVFSTYKTILNRIDTEWKNGNRVFGVGYFDLIIIDEAHRSIYKQYRAIFEYFDSLLVGLTATPKDDTDRDTFAFFNLSNGNPTYDYPLSQAVADDYLVPYKGRSVPLKFMQQGIRYDELSDEEKEEYEETFGDEDGNIPEGFDPEELNTWLFNKDTVDKMLVHLMEKGHKIEGGDRIGKSIIFAKKHEHAKFIVARFNELFPQYKGQLCQLVDYSLGNEAESLITEFADENKTDFQIAVSVDMLDTGIDIPEVVNLVFFKRVLSKAKFWQMIGRGTRLRPNLFGPGLNKKNFYIFDYCGNFEFFAQQLDEASPAIPPSLSEQIFITRLRLALALPDDLDAETQELKATLLKTLQAQVQSLDENSFLVRREWERVIKYKDEARWRALDDADVTELETYIAPLISDEKSDETSRRFDLLLLQTQYNSLVGSKQKVTTLVSKVRRIGHGLQKKGGIPQVANQMKVIDDVAGTDFWKTLTIPSLEPVRLSLRGLVKYLDKESRPIVYTDFTDEFSGEELVHEHTIGYVSSEAYRDRMEQIIRQNQNHLTIWKLKNNQPITEEEINELDRMLFERADVDSREHFEEALGKRPLGEFVRNIVGIDKSAAKAAFSAFLDNGPMSTAQIEFINMIINYLAENGVIEKKVLYRQPFTDFDSSGVSALFQNKVSQLFKIIDDINNNAQATA</sequence>
<dbReference type="RefSeq" id="WP_345246147.1">
    <property type="nucleotide sequence ID" value="NZ_BAABHD010000069.1"/>
</dbReference>
<dbReference type="InterPro" id="IPR027417">
    <property type="entry name" value="P-loop_NTPase"/>
</dbReference>
<dbReference type="InterPro" id="IPR050742">
    <property type="entry name" value="Helicase_Restrict-Modif_Enz"/>
</dbReference>
<dbReference type="Proteomes" id="UP001501175">
    <property type="component" value="Unassembled WGS sequence"/>
</dbReference>
<dbReference type="Pfam" id="PF08463">
    <property type="entry name" value="EcoEI_R_C"/>
    <property type="match status" value="1"/>
</dbReference>
<dbReference type="InterPro" id="IPR006935">
    <property type="entry name" value="Helicase/UvrB_N"/>
</dbReference>
<keyword evidence="3" id="KW-0378">Hydrolase</keyword>
<accession>A0ABP8NA53</accession>
<keyword evidence="3" id="KW-0547">Nucleotide-binding</keyword>
<dbReference type="InterPro" id="IPR013670">
    <property type="entry name" value="EcoEI_R_C_dom"/>
</dbReference>
<evidence type="ECO:0000313" key="4">
    <source>
        <dbReference type="Proteomes" id="UP001501175"/>
    </source>
</evidence>
<feature type="coiled-coil region" evidence="1">
    <location>
        <begin position="171"/>
        <end position="198"/>
    </location>
</feature>
<evidence type="ECO:0000256" key="1">
    <source>
        <dbReference type="SAM" id="Coils"/>
    </source>
</evidence>
<dbReference type="InterPro" id="IPR014001">
    <property type="entry name" value="Helicase_ATP-bd"/>
</dbReference>
<reference evidence="4" key="1">
    <citation type="journal article" date="2019" name="Int. J. Syst. Evol. Microbiol.">
        <title>The Global Catalogue of Microorganisms (GCM) 10K type strain sequencing project: providing services to taxonomists for standard genome sequencing and annotation.</title>
        <authorList>
            <consortium name="The Broad Institute Genomics Platform"/>
            <consortium name="The Broad Institute Genome Sequencing Center for Infectious Disease"/>
            <person name="Wu L."/>
            <person name="Ma J."/>
        </authorList>
    </citation>
    <scope>NUCLEOTIDE SEQUENCE [LARGE SCALE GENOMIC DNA]</scope>
    <source>
        <strain evidence="4">JCM 17927</strain>
    </source>
</reference>
<dbReference type="Pfam" id="PF04313">
    <property type="entry name" value="HSDR_N"/>
    <property type="match status" value="1"/>
</dbReference>
<dbReference type="CDD" id="cd18032">
    <property type="entry name" value="DEXHc_RE_I_III_res"/>
    <property type="match status" value="1"/>
</dbReference>
<dbReference type="PROSITE" id="PS51192">
    <property type="entry name" value="HELICASE_ATP_BIND_1"/>
    <property type="match status" value="1"/>
</dbReference>